<dbReference type="STRING" id="1814289.SAMN05216410_0943"/>
<name>A0A1G6HDP3_9MICO</name>
<proteinExistence type="inferred from homology"/>
<dbReference type="PANTHER" id="PTHR18964">
    <property type="entry name" value="ROK (REPRESSOR, ORF, KINASE) FAMILY"/>
    <property type="match status" value="1"/>
</dbReference>
<comment type="similarity">
    <text evidence="1">Belongs to the ROK (NagC/XylR) family.</text>
</comment>
<dbReference type="PROSITE" id="PS01125">
    <property type="entry name" value="ROK"/>
    <property type="match status" value="1"/>
</dbReference>
<keyword evidence="3" id="KW-0808">Transferase</keyword>
<dbReference type="EMBL" id="FMYH01000001">
    <property type="protein sequence ID" value="SDB92264.1"/>
    <property type="molecule type" value="Genomic_DNA"/>
</dbReference>
<dbReference type="RefSeq" id="WP_093181139.1">
    <property type="nucleotide sequence ID" value="NZ_FMYH01000001.1"/>
</dbReference>
<dbReference type="GO" id="GO:0016301">
    <property type="term" value="F:kinase activity"/>
    <property type="evidence" value="ECO:0007669"/>
    <property type="project" value="UniProtKB-KW"/>
</dbReference>
<feature type="region of interest" description="Disordered" evidence="2">
    <location>
        <begin position="304"/>
        <end position="331"/>
    </location>
</feature>
<dbReference type="AlphaFoldDB" id="A0A1G6HDP3"/>
<dbReference type="SUPFAM" id="SSF53067">
    <property type="entry name" value="Actin-like ATPase domain"/>
    <property type="match status" value="1"/>
</dbReference>
<gene>
    <name evidence="3" type="ORF">SAMN05216410_0943</name>
</gene>
<dbReference type="InterPro" id="IPR043129">
    <property type="entry name" value="ATPase_NBD"/>
</dbReference>
<dbReference type="Pfam" id="PF00480">
    <property type="entry name" value="ROK"/>
    <property type="match status" value="1"/>
</dbReference>
<dbReference type="InterPro" id="IPR000600">
    <property type="entry name" value="ROK"/>
</dbReference>
<dbReference type="Gene3D" id="3.30.420.40">
    <property type="match status" value="2"/>
</dbReference>
<accession>A0A1G6HDP3</accession>
<keyword evidence="4" id="KW-1185">Reference proteome</keyword>
<evidence type="ECO:0000256" key="1">
    <source>
        <dbReference type="ARBA" id="ARBA00006479"/>
    </source>
</evidence>
<dbReference type="OrthoDB" id="8772678at2"/>
<feature type="compositionally biased region" description="Basic and acidic residues" evidence="2">
    <location>
        <begin position="314"/>
        <end position="331"/>
    </location>
</feature>
<dbReference type="PANTHER" id="PTHR18964:SF169">
    <property type="entry name" value="N-ACETYLMANNOSAMINE KINASE"/>
    <property type="match status" value="1"/>
</dbReference>
<keyword evidence="3" id="KW-0418">Kinase</keyword>
<reference evidence="3 4" key="1">
    <citation type="submission" date="2016-09" db="EMBL/GenBank/DDBJ databases">
        <authorList>
            <person name="Capua I."/>
            <person name="De Benedictis P."/>
            <person name="Joannis T."/>
            <person name="Lombin L.H."/>
            <person name="Cattoli G."/>
        </authorList>
    </citation>
    <scope>NUCLEOTIDE SEQUENCE [LARGE SCALE GENOMIC DNA]</scope>
    <source>
        <strain evidence="3 4">ISLP-3</strain>
    </source>
</reference>
<organism evidence="3 4">
    <name type="scientific">Sanguibacter gelidistatuariae</name>
    <dbReference type="NCBI Taxonomy" id="1814289"/>
    <lineage>
        <taxon>Bacteria</taxon>
        <taxon>Bacillati</taxon>
        <taxon>Actinomycetota</taxon>
        <taxon>Actinomycetes</taxon>
        <taxon>Micrococcales</taxon>
        <taxon>Sanguibacteraceae</taxon>
        <taxon>Sanguibacter</taxon>
    </lineage>
</organism>
<sequence>MTAVRRIGLDIGGTKMLALLADETGQILARSETATPSRSGPRAILDAAARIVREVAGPGLIARVGVGTAGIVDHRTGTILSATDALPGWAGTEVALELSALLDGALVSVVNDVVAFSIGEGRFGAAAGYDSFVAVTVGTGVGGAVVVDGTPLVGAHHLAGHVGHMAVPQAGDRACPCGRKGHVESIASGTAMVETYRLAGGHADTLVDVAAALRAGDERAADAVRLAGQGLGTALASLANAVDPRVIVVGGGALNVGELLLAQTRTAFAQTALEPLVGVEIRPALLPGHAVALGATLLGEARAPGIPALPRRPSRTDRLTPDPNHSSRGDS</sequence>
<evidence type="ECO:0000313" key="3">
    <source>
        <dbReference type="EMBL" id="SDB92264.1"/>
    </source>
</evidence>
<evidence type="ECO:0000256" key="2">
    <source>
        <dbReference type="SAM" id="MobiDB-lite"/>
    </source>
</evidence>
<dbReference type="InterPro" id="IPR049874">
    <property type="entry name" value="ROK_cs"/>
</dbReference>
<protein>
    <submittedName>
        <fullName evidence="3">Glucokinase</fullName>
    </submittedName>
</protein>
<evidence type="ECO:0000313" key="4">
    <source>
        <dbReference type="Proteomes" id="UP000199039"/>
    </source>
</evidence>
<dbReference type="Proteomes" id="UP000199039">
    <property type="component" value="Unassembled WGS sequence"/>
</dbReference>